<keyword evidence="10" id="KW-1185">Reference proteome</keyword>
<keyword evidence="7" id="KW-0813">Transport</keyword>
<sequence length="165" mass="18106">MADIQLSSKKGGRNRRSTRVDLTAMVDLGFLLITFFIFTTTMSQSVAMQLVMPADGPDTKVAASGAVTLLAHQQKVVMVLGEDLASAKSFSWQQPKELRQALIQVKQQVIAANGNDDKLFVLIKPMDNSSFGQVINLYDEMTICGIKRYAMANLTEQETVLMAGM</sequence>
<dbReference type="PANTHER" id="PTHR30558">
    <property type="entry name" value="EXBD MEMBRANE COMPONENT OF PMF-DRIVEN MACROMOLECULE IMPORT SYSTEM"/>
    <property type="match status" value="1"/>
</dbReference>
<protein>
    <submittedName>
        <fullName evidence="9">Biopolymer transporter ExbD</fullName>
    </submittedName>
</protein>
<evidence type="ECO:0000256" key="7">
    <source>
        <dbReference type="RuleBase" id="RU003879"/>
    </source>
</evidence>
<accession>A0A6I6GQ91</accession>
<dbReference type="Pfam" id="PF02472">
    <property type="entry name" value="ExbD"/>
    <property type="match status" value="1"/>
</dbReference>
<name>A0A6I6GQ91_9BACT</name>
<evidence type="ECO:0000313" key="9">
    <source>
        <dbReference type="EMBL" id="QGW29848.1"/>
    </source>
</evidence>
<reference evidence="9 10" key="1">
    <citation type="submission" date="2019-11" db="EMBL/GenBank/DDBJ databases">
        <authorList>
            <person name="Im W.T."/>
        </authorList>
    </citation>
    <scope>NUCLEOTIDE SEQUENCE [LARGE SCALE GENOMIC DNA]</scope>
    <source>
        <strain evidence="9 10">SB-02</strain>
    </source>
</reference>
<evidence type="ECO:0000256" key="6">
    <source>
        <dbReference type="ARBA" id="ARBA00023136"/>
    </source>
</evidence>
<organism evidence="9 10">
    <name type="scientific">Phnomibacter ginsenosidimutans</name>
    <dbReference type="NCBI Taxonomy" id="2676868"/>
    <lineage>
        <taxon>Bacteria</taxon>
        <taxon>Pseudomonadati</taxon>
        <taxon>Bacteroidota</taxon>
        <taxon>Chitinophagia</taxon>
        <taxon>Chitinophagales</taxon>
        <taxon>Chitinophagaceae</taxon>
        <taxon>Phnomibacter</taxon>
    </lineage>
</organism>
<keyword evidence="4 7" id="KW-0812">Transmembrane</keyword>
<keyword evidence="7" id="KW-0653">Protein transport</keyword>
<keyword evidence="5 8" id="KW-1133">Transmembrane helix</keyword>
<evidence type="ECO:0000256" key="3">
    <source>
        <dbReference type="ARBA" id="ARBA00022475"/>
    </source>
</evidence>
<evidence type="ECO:0000256" key="5">
    <source>
        <dbReference type="ARBA" id="ARBA00022989"/>
    </source>
</evidence>
<dbReference type="PANTHER" id="PTHR30558:SF3">
    <property type="entry name" value="BIOPOLYMER TRANSPORT PROTEIN EXBD-RELATED"/>
    <property type="match status" value="1"/>
</dbReference>
<proteinExistence type="inferred from homology"/>
<keyword evidence="6 8" id="KW-0472">Membrane</keyword>
<dbReference type="EMBL" id="CP046566">
    <property type="protein sequence ID" value="QGW29848.1"/>
    <property type="molecule type" value="Genomic_DNA"/>
</dbReference>
<dbReference type="KEGG" id="fls:GLV81_18520"/>
<feature type="transmembrane region" description="Helical" evidence="8">
    <location>
        <begin position="20"/>
        <end position="38"/>
    </location>
</feature>
<dbReference type="GO" id="GO:0022857">
    <property type="term" value="F:transmembrane transporter activity"/>
    <property type="evidence" value="ECO:0007669"/>
    <property type="project" value="InterPro"/>
</dbReference>
<evidence type="ECO:0000313" key="10">
    <source>
        <dbReference type="Proteomes" id="UP000426027"/>
    </source>
</evidence>
<dbReference type="RefSeq" id="WP_157480436.1">
    <property type="nucleotide sequence ID" value="NZ_CP046566.1"/>
</dbReference>
<dbReference type="Proteomes" id="UP000426027">
    <property type="component" value="Chromosome"/>
</dbReference>
<evidence type="ECO:0000256" key="1">
    <source>
        <dbReference type="ARBA" id="ARBA00004162"/>
    </source>
</evidence>
<comment type="similarity">
    <text evidence="2 7">Belongs to the ExbD/TolR family.</text>
</comment>
<keyword evidence="3" id="KW-1003">Cell membrane</keyword>
<evidence type="ECO:0000256" key="4">
    <source>
        <dbReference type="ARBA" id="ARBA00022692"/>
    </source>
</evidence>
<dbReference type="GO" id="GO:0015031">
    <property type="term" value="P:protein transport"/>
    <property type="evidence" value="ECO:0007669"/>
    <property type="project" value="UniProtKB-KW"/>
</dbReference>
<gene>
    <name evidence="9" type="ORF">GLV81_18520</name>
</gene>
<comment type="subcellular location">
    <subcellularLocation>
        <location evidence="1">Cell membrane</location>
        <topology evidence="1">Single-pass membrane protein</topology>
    </subcellularLocation>
    <subcellularLocation>
        <location evidence="7">Cell membrane</location>
        <topology evidence="7">Single-pass type II membrane protein</topology>
    </subcellularLocation>
</comment>
<dbReference type="AlphaFoldDB" id="A0A6I6GQ91"/>
<dbReference type="InterPro" id="IPR003400">
    <property type="entry name" value="ExbD"/>
</dbReference>
<evidence type="ECO:0000256" key="8">
    <source>
        <dbReference type="SAM" id="Phobius"/>
    </source>
</evidence>
<dbReference type="GO" id="GO:0005886">
    <property type="term" value="C:plasma membrane"/>
    <property type="evidence" value="ECO:0007669"/>
    <property type="project" value="UniProtKB-SubCell"/>
</dbReference>
<evidence type="ECO:0000256" key="2">
    <source>
        <dbReference type="ARBA" id="ARBA00005811"/>
    </source>
</evidence>